<dbReference type="SUPFAM" id="SSF56219">
    <property type="entry name" value="DNase I-like"/>
    <property type="match status" value="1"/>
</dbReference>
<feature type="region of interest" description="Disordered" evidence="1">
    <location>
        <begin position="328"/>
        <end position="351"/>
    </location>
</feature>
<evidence type="ECO:0000259" key="2">
    <source>
        <dbReference type="Pfam" id="PF14529"/>
    </source>
</evidence>
<dbReference type="AlphaFoldDB" id="A0A6G5AC68"/>
<sequence>MVECISNDIQELGGECETIILGDMNAHIEDIDGYTDPTGKRIMDICERLDLIICNSTEKCERQITWEAGRLQSRIDCALMSHRMYDRLRGMNIDECGSRSLRSDHKRIKLSFGGAVKVGRRQDATLQKTFYSERQIEIATKQIEKVITEDNKTVWTYTNLIRLFELELAKARDKSSRKRRHKPKRWWYEEVQRAIAKRQEASREHRHAKQRGEPTDNVERKWEIFLSSRREASLLINEKIRRKSAQWLAEVHKKDRKAAAKFWNHLNSLRNETSLEQRFRTTAQGARLEGDEAIEYIRTRVTEKFQQRSALCTTIDKDESSGAMAPFSQREWERAEKRVPSSTSTGPDGIPIMLIKTLGPKSKQTLREAVSRTIIDGEVPDGWKLSRMSMIYKGKGDKADINNYRPITVTSVVYRLAMQIIKERLQAWIEDEGVLGELQNGFRKHRRLEDNLFSLTQCIEIAEKEHRPLWLAFFGYQGSVR</sequence>
<dbReference type="GO" id="GO:0003824">
    <property type="term" value="F:catalytic activity"/>
    <property type="evidence" value="ECO:0007669"/>
    <property type="project" value="InterPro"/>
</dbReference>
<dbReference type="InterPro" id="IPR005135">
    <property type="entry name" value="Endo/exonuclease/phosphatase"/>
</dbReference>
<dbReference type="EMBL" id="GIKN01005487">
    <property type="protein sequence ID" value="NIE47760.1"/>
    <property type="molecule type" value="Transcribed_RNA"/>
</dbReference>
<dbReference type="OrthoDB" id="6515599at2759"/>
<feature type="compositionally biased region" description="Basic and acidic residues" evidence="1">
    <location>
        <begin position="330"/>
        <end position="339"/>
    </location>
</feature>
<name>A0A6G5AC68_RHIMP</name>
<evidence type="ECO:0000313" key="3">
    <source>
        <dbReference type="EMBL" id="NIE47760.1"/>
    </source>
</evidence>
<dbReference type="Gene3D" id="3.60.10.10">
    <property type="entry name" value="Endonuclease/exonuclease/phosphatase"/>
    <property type="match status" value="1"/>
</dbReference>
<dbReference type="VEuPathDB" id="VectorBase:LOC119176703"/>
<dbReference type="Pfam" id="PF14529">
    <property type="entry name" value="Exo_endo_phos_2"/>
    <property type="match status" value="1"/>
</dbReference>
<evidence type="ECO:0000256" key="1">
    <source>
        <dbReference type="SAM" id="MobiDB-lite"/>
    </source>
</evidence>
<proteinExistence type="predicted"/>
<reference evidence="3" key="1">
    <citation type="submission" date="2020-03" db="EMBL/GenBank/DDBJ databases">
        <title>A transcriptome and proteome of the tick Rhipicephalus microplus shaped by the genetic composition of its hosts and developmental stage.</title>
        <authorList>
            <person name="Garcia G.R."/>
            <person name="Ribeiro J.M.C."/>
            <person name="Maruyama S.R."/>
            <person name="Gardinasse L.G."/>
            <person name="Nelson K."/>
            <person name="Ferreira B.R."/>
            <person name="Andrade T.G."/>
            <person name="Santos I.K.F.M."/>
        </authorList>
    </citation>
    <scope>NUCLEOTIDE SEQUENCE</scope>
    <source>
        <strain evidence="3">NSGR</strain>
        <tissue evidence="3">Salivary glands</tissue>
    </source>
</reference>
<organism evidence="3">
    <name type="scientific">Rhipicephalus microplus</name>
    <name type="common">Cattle tick</name>
    <name type="synonym">Boophilus microplus</name>
    <dbReference type="NCBI Taxonomy" id="6941"/>
    <lineage>
        <taxon>Eukaryota</taxon>
        <taxon>Metazoa</taxon>
        <taxon>Ecdysozoa</taxon>
        <taxon>Arthropoda</taxon>
        <taxon>Chelicerata</taxon>
        <taxon>Arachnida</taxon>
        <taxon>Acari</taxon>
        <taxon>Parasitiformes</taxon>
        <taxon>Ixodida</taxon>
        <taxon>Ixodoidea</taxon>
        <taxon>Ixodidae</taxon>
        <taxon>Rhipicephalinae</taxon>
        <taxon>Rhipicephalus</taxon>
        <taxon>Boophilus</taxon>
    </lineage>
</organism>
<dbReference type="PANTHER" id="PTHR19446">
    <property type="entry name" value="REVERSE TRANSCRIPTASES"/>
    <property type="match status" value="1"/>
</dbReference>
<feature type="domain" description="Endonuclease/exonuclease/phosphatase" evidence="2">
    <location>
        <begin position="5"/>
        <end position="108"/>
    </location>
</feature>
<accession>A0A6G5AC68</accession>
<dbReference type="InterPro" id="IPR036691">
    <property type="entry name" value="Endo/exonu/phosph_ase_sf"/>
</dbReference>
<protein>
    <submittedName>
        <fullName evidence="3">Putative tick transposon</fullName>
    </submittedName>
</protein>